<protein>
    <submittedName>
        <fullName evidence="3">Alpha/beta hydrolase fold protein</fullName>
        <ecNumber evidence="3">3.-.-.-</ecNumber>
    </submittedName>
</protein>
<dbReference type="InterPro" id="IPR000639">
    <property type="entry name" value="Epox_hydrolase-like"/>
</dbReference>
<dbReference type="GO" id="GO:0016787">
    <property type="term" value="F:hydrolase activity"/>
    <property type="evidence" value="ECO:0007669"/>
    <property type="project" value="UniProtKB-KW"/>
</dbReference>
<reference evidence="3 4" key="1">
    <citation type="journal article" date="2012" name="J. Bacteriol.">
        <title>Whole-genome sequences of Bacillus subtilis and close relatives.</title>
        <authorList>
            <person name="Earl A.M."/>
            <person name="Eppinger M."/>
            <person name="Fricke W.F."/>
            <person name="Rosovitz M.J."/>
            <person name="Rasko D.A."/>
            <person name="Daugherty S."/>
            <person name="Losick R."/>
            <person name="Kolter R."/>
            <person name="Ravel J."/>
        </authorList>
    </citation>
    <scope>NUCLEOTIDE SEQUENCE [LARGE SCALE GENOMIC DNA]</scope>
    <source>
        <strain evidence="4">DSM 15029 / JCM 12233 / NBRC 101239 / NRRL B-23049 / TU-B-10</strain>
    </source>
</reference>
<dbReference type="EMBL" id="CP002905">
    <property type="protein sequence ID" value="AEP85802.1"/>
    <property type="molecule type" value="Genomic_DNA"/>
</dbReference>
<gene>
    <name evidence="3" type="ordered locus">GYO_1127</name>
</gene>
<dbReference type="PANTHER" id="PTHR43329">
    <property type="entry name" value="EPOXIDE HYDROLASE"/>
    <property type="match status" value="1"/>
</dbReference>
<dbReference type="HOGENOM" id="CLU_020336_7_3_9"/>
<evidence type="ECO:0000313" key="4">
    <source>
        <dbReference type="Proteomes" id="UP000002651"/>
    </source>
</evidence>
<accession>G4NRH2</accession>
<dbReference type="PRINTS" id="PR00412">
    <property type="entry name" value="EPOXHYDRLASE"/>
</dbReference>
<evidence type="ECO:0000313" key="3">
    <source>
        <dbReference type="EMBL" id="AEP85802.1"/>
    </source>
</evidence>
<sequence>MDGVKCQFVKTNGITLHVAAAGPEDGQLIVLLHGFPEFWYGWKNQIKPLADAGYRVIAPDQRGYNLSDKPDGIDSYRIDTLRDDIIGLISQFTDEKAIVIGHDWGGAVAWHLASTRPEYLEKLIAINIPHPHIMKTVTPIYPPQWLKSSYIAFFQLPDIPEASLKENDYETLDKAIGLSTRPELFTSEDVSKYKEAWKQPGALTAMLNWYRALRKGSLSEKTAYETAPYRMIWGMEDRFLSRKLAKETERHCPNGHLIFVDEASHWINHEKPAIVNQLILEYLYLKKQ</sequence>
<feature type="domain" description="AB hydrolase-1" evidence="2">
    <location>
        <begin position="28"/>
        <end position="272"/>
    </location>
</feature>
<dbReference type="Gene3D" id="3.40.50.1820">
    <property type="entry name" value="alpha/beta hydrolase"/>
    <property type="match status" value="1"/>
</dbReference>
<dbReference type="EC" id="3.-.-.-" evidence="3"/>
<dbReference type="PRINTS" id="PR00111">
    <property type="entry name" value="ABHYDROLASE"/>
</dbReference>
<dbReference type="STRING" id="1052585.GYO_1127"/>
<organism evidence="3 4">
    <name type="scientific">Bacillus spizizenii (strain DSM 15029 / JCM 12233 / NBRC 101239 / NRRL B-23049 / TU-B-10)</name>
    <name type="common">Bacillus subtilis subsp. spizizenii</name>
    <dbReference type="NCBI Taxonomy" id="1052585"/>
    <lineage>
        <taxon>Bacteria</taxon>
        <taxon>Bacillati</taxon>
        <taxon>Bacillota</taxon>
        <taxon>Bacilli</taxon>
        <taxon>Bacillales</taxon>
        <taxon>Bacillaceae</taxon>
        <taxon>Bacillus</taxon>
    </lineage>
</organism>
<evidence type="ECO:0000259" key="2">
    <source>
        <dbReference type="Pfam" id="PF00561"/>
    </source>
</evidence>
<proteinExistence type="predicted"/>
<dbReference type="Pfam" id="PF00561">
    <property type="entry name" value="Abhydrolase_1"/>
    <property type="match status" value="1"/>
</dbReference>
<dbReference type="InterPro" id="IPR000073">
    <property type="entry name" value="AB_hydrolase_1"/>
</dbReference>
<evidence type="ECO:0000256" key="1">
    <source>
        <dbReference type="ARBA" id="ARBA00022801"/>
    </source>
</evidence>
<dbReference type="AlphaFoldDB" id="G4NRH2"/>
<dbReference type="RefSeq" id="WP_014113110.1">
    <property type="nucleotide sequence ID" value="NC_016047.1"/>
</dbReference>
<dbReference type="GeneID" id="11238741"/>
<name>G4NRH2_BACS4</name>
<dbReference type="Proteomes" id="UP000002651">
    <property type="component" value="Chromosome"/>
</dbReference>
<dbReference type="InterPro" id="IPR029058">
    <property type="entry name" value="AB_hydrolase_fold"/>
</dbReference>
<dbReference type="SUPFAM" id="SSF53474">
    <property type="entry name" value="alpha/beta-Hydrolases"/>
    <property type="match status" value="1"/>
</dbReference>
<keyword evidence="1 3" id="KW-0378">Hydrolase</keyword>
<keyword evidence="4" id="KW-1185">Reference proteome</keyword>
<dbReference type="KEGG" id="bst:GYO_1127"/>